<keyword evidence="5 8" id="KW-1133">Transmembrane helix</keyword>
<evidence type="ECO:0000256" key="6">
    <source>
        <dbReference type="ARBA" id="ARBA00023136"/>
    </source>
</evidence>
<feature type="region of interest" description="Disordered" evidence="7">
    <location>
        <begin position="1"/>
        <end position="31"/>
    </location>
</feature>
<evidence type="ECO:0000256" key="5">
    <source>
        <dbReference type="ARBA" id="ARBA00022989"/>
    </source>
</evidence>
<protein>
    <recommendedName>
        <fullName evidence="10">EamA domain-containing protein</fullName>
    </recommendedName>
</protein>
<keyword evidence="6 8" id="KW-0472">Membrane</keyword>
<dbReference type="PANTHER" id="PTHR31326:SF1">
    <property type="entry name" value="PROTEIN CLT2, CHLOROPLASTIC"/>
    <property type="match status" value="1"/>
</dbReference>
<dbReference type="PANTHER" id="PTHR31326">
    <property type="entry name" value="PROTEIN CLT2, CHLOROPLASTIC"/>
    <property type="match status" value="1"/>
</dbReference>
<gene>
    <name evidence="9" type="ORF">RMAR1173_LOCUS5513</name>
</gene>
<dbReference type="AlphaFoldDB" id="A0A7S2RKK2"/>
<dbReference type="InterPro" id="IPR013936">
    <property type="entry name" value="CRT-like"/>
</dbReference>
<organism evidence="9">
    <name type="scientific">Rhizochromulina marina</name>
    <dbReference type="NCBI Taxonomy" id="1034831"/>
    <lineage>
        <taxon>Eukaryota</taxon>
        <taxon>Sar</taxon>
        <taxon>Stramenopiles</taxon>
        <taxon>Ochrophyta</taxon>
        <taxon>Dictyochophyceae</taxon>
        <taxon>Rhizochromulinales</taxon>
        <taxon>Rhizochromulina</taxon>
    </lineage>
</organism>
<comment type="similarity">
    <text evidence="2">Belongs to the CRT-like transporter family.</text>
</comment>
<evidence type="ECO:0008006" key="10">
    <source>
        <dbReference type="Google" id="ProtNLM"/>
    </source>
</evidence>
<feature type="transmembrane region" description="Helical" evidence="8">
    <location>
        <begin position="209"/>
        <end position="229"/>
    </location>
</feature>
<evidence type="ECO:0000256" key="1">
    <source>
        <dbReference type="ARBA" id="ARBA00004141"/>
    </source>
</evidence>
<dbReference type="SUPFAM" id="SSF103481">
    <property type="entry name" value="Multidrug resistance efflux transporter EmrE"/>
    <property type="match status" value="1"/>
</dbReference>
<evidence type="ECO:0000256" key="8">
    <source>
        <dbReference type="SAM" id="Phobius"/>
    </source>
</evidence>
<feature type="transmembrane region" description="Helical" evidence="8">
    <location>
        <begin position="241"/>
        <end position="265"/>
    </location>
</feature>
<dbReference type="GO" id="GO:0016020">
    <property type="term" value="C:membrane"/>
    <property type="evidence" value="ECO:0007669"/>
    <property type="project" value="UniProtKB-SubCell"/>
</dbReference>
<evidence type="ECO:0000256" key="7">
    <source>
        <dbReference type="SAM" id="MobiDB-lite"/>
    </source>
</evidence>
<comment type="subcellular location">
    <subcellularLocation>
        <location evidence="1">Membrane</location>
        <topology evidence="1">Multi-pass membrane protein</topology>
    </subcellularLocation>
</comment>
<accession>A0A7S2RKK2</accession>
<reference evidence="9" key="1">
    <citation type="submission" date="2021-01" db="EMBL/GenBank/DDBJ databases">
        <authorList>
            <person name="Corre E."/>
            <person name="Pelletier E."/>
            <person name="Niang G."/>
            <person name="Scheremetjew M."/>
            <person name="Finn R."/>
            <person name="Kale V."/>
            <person name="Holt S."/>
            <person name="Cochrane G."/>
            <person name="Meng A."/>
            <person name="Brown T."/>
            <person name="Cohen L."/>
        </authorList>
    </citation>
    <scope>NUCLEOTIDE SEQUENCE</scope>
    <source>
        <strain evidence="9">CCMP1243</strain>
    </source>
</reference>
<proteinExistence type="inferred from homology"/>
<keyword evidence="4 8" id="KW-0812">Transmembrane</keyword>
<feature type="transmembrane region" description="Helical" evidence="8">
    <location>
        <begin position="91"/>
        <end position="111"/>
    </location>
</feature>
<keyword evidence="3" id="KW-0813">Transport</keyword>
<dbReference type="InterPro" id="IPR037185">
    <property type="entry name" value="EmrE-like"/>
</dbReference>
<feature type="transmembrane region" description="Helical" evidence="8">
    <location>
        <begin position="123"/>
        <end position="143"/>
    </location>
</feature>
<feature type="transmembrane region" description="Helical" evidence="8">
    <location>
        <begin position="313"/>
        <end position="333"/>
    </location>
</feature>
<name>A0A7S2RKK2_9STRA</name>
<evidence type="ECO:0000256" key="2">
    <source>
        <dbReference type="ARBA" id="ARBA00006690"/>
    </source>
</evidence>
<feature type="transmembrane region" description="Helical" evidence="8">
    <location>
        <begin position="175"/>
        <end position="197"/>
    </location>
</feature>
<feature type="transmembrane region" description="Helical" evidence="8">
    <location>
        <begin position="340"/>
        <end position="361"/>
    </location>
</feature>
<feature type="transmembrane region" description="Helical" evidence="8">
    <location>
        <begin position="149"/>
        <end position="168"/>
    </location>
</feature>
<evidence type="ECO:0000256" key="4">
    <source>
        <dbReference type="ARBA" id="ARBA00022692"/>
    </source>
</evidence>
<evidence type="ECO:0000313" key="9">
    <source>
        <dbReference type="EMBL" id="CAD9673774.1"/>
    </source>
</evidence>
<sequence length="433" mass="47548">MADQQARKRVPSADTYDFGRVVSKDGHPEDPLAVPEVENVPLDAEQAAERHRLLVLSFCAMVFIGLGNKIFQKLQTIPMRNYPNFLNLLTTWMYIPLSFAYVFPAIRAGWISPDQFKVPKKKFAVMGFLDCIAGIMQIFAATYLPGSLLILLLQSAIPVSMALSALIMGSKYHKVQYVSAVIVCGGIILVLAPELFSNSDDDDGSSSKTILWSVVLIASCVPMCLSSIYKELALGQTELDPVYLNAWIAVFQFLFSLPLAVPAALASDPPVYPKELPENLADGLRCYFGVSSIQCDDDDDSCSTDACNPDGPIFVNIYLMFNVMYNILIIMILKWGSANILWLAMTVMVPLGNLAFALPFMPENSAITFYDILGLVVIMAGLVGYRAGPKTFDKHCGKAAVEEENEIIAQTQSPFALDKGLEDERTAPLLPEN</sequence>
<feature type="transmembrane region" description="Helical" evidence="8">
    <location>
        <begin position="367"/>
        <end position="385"/>
    </location>
</feature>
<feature type="transmembrane region" description="Helical" evidence="8">
    <location>
        <begin position="53"/>
        <end position="71"/>
    </location>
</feature>
<dbReference type="EMBL" id="HBHJ01008503">
    <property type="protein sequence ID" value="CAD9673774.1"/>
    <property type="molecule type" value="Transcribed_RNA"/>
</dbReference>
<dbReference type="Pfam" id="PF08627">
    <property type="entry name" value="CRT-like"/>
    <property type="match status" value="1"/>
</dbReference>
<evidence type="ECO:0000256" key="3">
    <source>
        <dbReference type="ARBA" id="ARBA00022448"/>
    </source>
</evidence>